<dbReference type="GO" id="GO:0006897">
    <property type="term" value="P:endocytosis"/>
    <property type="evidence" value="ECO:0007669"/>
    <property type="project" value="TreeGrafter"/>
</dbReference>
<dbReference type="PANTHER" id="PTHR12106">
    <property type="entry name" value="SORTILIN RELATED"/>
    <property type="match status" value="1"/>
</dbReference>
<evidence type="ECO:0000256" key="1">
    <source>
        <dbReference type="ARBA" id="ARBA00022737"/>
    </source>
</evidence>
<keyword evidence="1" id="KW-0677">Repeat</keyword>
<evidence type="ECO:0000259" key="3">
    <source>
        <dbReference type="SMART" id="SM00602"/>
    </source>
</evidence>
<dbReference type="STRING" id="283909.R7TLM8"/>
<keyword evidence="6" id="KW-1185">Reference proteome</keyword>
<dbReference type="GO" id="GO:0016050">
    <property type="term" value="P:vesicle organization"/>
    <property type="evidence" value="ECO:0007669"/>
    <property type="project" value="TreeGrafter"/>
</dbReference>
<dbReference type="Proteomes" id="UP000014760">
    <property type="component" value="Unassembled WGS sequence"/>
</dbReference>
<evidence type="ECO:0000313" key="6">
    <source>
        <dbReference type="Proteomes" id="UP000014760"/>
    </source>
</evidence>
<dbReference type="GO" id="GO:0016020">
    <property type="term" value="C:membrane"/>
    <property type="evidence" value="ECO:0007669"/>
    <property type="project" value="InterPro"/>
</dbReference>
<dbReference type="InterPro" id="IPR031777">
    <property type="entry name" value="Sortilin_C"/>
</dbReference>
<feature type="domain" description="VPS10" evidence="3">
    <location>
        <begin position="1"/>
        <end position="460"/>
    </location>
</feature>
<dbReference type="InterPro" id="IPR050310">
    <property type="entry name" value="VPS10-sortilin"/>
</dbReference>
<organism evidence="4">
    <name type="scientific">Capitella teleta</name>
    <name type="common">Polychaete worm</name>
    <dbReference type="NCBI Taxonomy" id="283909"/>
    <lineage>
        <taxon>Eukaryota</taxon>
        <taxon>Metazoa</taxon>
        <taxon>Spiralia</taxon>
        <taxon>Lophotrochozoa</taxon>
        <taxon>Annelida</taxon>
        <taxon>Polychaeta</taxon>
        <taxon>Sedentaria</taxon>
        <taxon>Scolecida</taxon>
        <taxon>Capitellidae</taxon>
        <taxon>Capitella</taxon>
    </lineage>
</organism>
<dbReference type="GO" id="GO:0006895">
    <property type="term" value="P:Golgi to endosome transport"/>
    <property type="evidence" value="ECO:0007669"/>
    <property type="project" value="TreeGrafter"/>
</dbReference>
<reference evidence="5" key="3">
    <citation type="submission" date="2015-06" db="UniProtKB">
        <authorList>
            <consortium name="EnsemblMetazoa"/>
        </authorList>
    </citation>
    <scope>IDENTIFICATION</scope>
</reference>
<dbReference type="InterPro" id="IPR031778">
    <property type="entry name" value="Sortilin_N"/>
</dbReference>
<dbReference type="Gene3D" id="3.30.60.270">
    <property type="match status" value="1"/>
</dbReference>
<dbReference type="HOGENOM" id="CLU_502731_0_0_1"/>
<dbReference type="PANTHER" id="PTHR12106:SF23">
    <property type="entry name" value="SORTILIN"/>
    <property type="match status" value="1"/>
</dbReference>
<dbReference type="GO" id="GO:0005794">
    <property type="term" value="C:Golgi apparatus"/>
    <property type="evidence" value="ECO:0007669"/>
    <property type="project" value="TreeGrafter"/>
</dbReference>
<dbReference type="OrthoDB" id="443634at2759"/>
<dbReference type="Pfam" id="PF15901">
    <property type="entry name" value="Sortilin_C"/>
    <property type="match status" value="1"/>
</dbReference>
<dbReference type="EnsemblMetazoa" id="CapteT178911">
    <property type="protein sequence ID" value="CapteP178911"/>
    <property type="gene ID" value="CapteG178911"/>
</dbReference>
<dbReference type="GO" id="GO:0005829">
    <property type="term" value="C:cytosol"/>
    <property type="evidence" value="ECO:0007669"/>
    <property type="project" value="GOC"/>
</dbReference>
<proteinExistence type="predicted"/>
<evidence type="ECO:0000256" key="2">
    <source>
        <dbReference type="ARBA" id="ARBA00023180"/>
    </source>
</evidence>
<dbReference type="Pfam" id="PF15902">
    <property type="entry name" value="Sortilin-Vps10"/>
    <property type="match status" value="1"/>
</dbReference>
<reference evidence="4 6" key="2">
    <citation type="journal article" date="2013" name="Nature">
        <title>Insights into bilaterian evolution from three spiralian genomes.</title>
        <authorList>
            <person name="Simakov O."/>
            <person name="Marletaz F."/>
            <person name="Cho S.J."/>
            <person name="Edsinger-Gonzales E."/>
            <person name="Havlak P."/>
            <person name="Hellsten U."/>
            <person name="Kuo D.H."/>
            <person name="Larsson T."/>
            <person name="Lv J."/>
            <person name="Arendt D."/>
            <person name="Savage R."/>
            <person name="Osoegawa K."/>
            <person name="de Jong P."/>
            <person name="Grimwood J."/>
            <person name="Chapman J.A."/>
            <person name="Shapiro H."/>
            <person name="Aerts A."/>
            <person name="Otillar R.P."/>
            <person name="Terry A.Y."/>
            <person name="Boore J.L."/>
            <person name="Grigoriev I.V."/>
            <person name="Lindberg D.R."/>
            <person name="Seaver E.C."/>
            <person name="Weisblat D.A."/>
            <person name="Putnam N.H."/>
            <person name="Rokhsar D.S."/>
        </authorList>
    </citation>
    <scope>NUCLEOTIDE SEQUENCE</scope>
    <source>
        <strain evidence="4 6">I ESC-2004</strain>
    </source>
</reference>
<evidence type="ECO:0000313" key="4">
    <source>
        <dbReference type="EMBL" id="ELT94733.1"/>
    </source>
</evidence>
<evidence type="ECO:0000313" key="5">
    <source>
        <dbReference type="EnsemblMetazoa" id="CapteP178911"/>
    </source>
</evidence>
<name>R7TLM8_CAPTE</name>
<dbReference type="Gene3D" id="2.10.70.80">
    <property type="match status" value="1"/>
</dbReference>
<dbReference type="AlphaFoldDB" id="R7TLM8"/>
<protein>
    <recommendedName>
        <fullName evidence="3">VPS10 domain-containing protein</fullName>
    </recommendedName>
</protein>
<dbReference type="OMA" id="ENCNLHI"/>
<dbReference type="EMBL" id="AMQN01012154">
    <property type="status" value="NOT_ANNOTATED_CDS"/>
    <property type="molecule type" value="Genomic_DNA"/>
</dbReference>
<gene>
    <name evidence="4" type="ORF">CAPTEDRAFT_178911</name>
</gene>
<dbReference type="EMBL" id="KB309336">
    <property type="protein sequence ID" value="ELT94733.1"/>
    <property type="molecule type" value="Genomic_DNA"/>
</dbReference>
<sequence length="542" mass="61582">MMNQLEKCEGPGCTWKVLREEVYTFGMEGRFLYVSKVTSDPYSDSETTRVMEVSSDGGNTWNEVQLPTITSDRFYSILDMNEKMIFMHVDNPGDTGHGTLYISDATGIIFSESLQRHLYPNFIDVTDFYRVLSMRGVYLASQMEHDDSIHTMITYDRGGIWQPVPRPEGVPCKTESKRCNLQIHNRYSVVNSINAQLPLSSENAVGIILVHGHVADVLQNSDPDVFVSSDGGYSWRLALKGPHHYQIADQGGLLVAVPSDTLTPKVIKFSTDEGRCWHEYEFTRENIVFKRLLTEPGNTEMSVAIWGYHQDTNMWKTIVIDFRSVLARQCFDDDYETWTAHFDNSKDPAYAGCLLGVKETFSRLKKDSWCYNGHSKEIKMSEQSKCSCTEADYDCDYGYYRSSGSGMCRLDPAFKGSELDICLRGHMEELVNVGYHKMPGDVCEGGFTPTAPKTIKMKERCVEGDKSWVADETHQTIYKSKKNVRLSTKSSAQFFTFFLTVLQRKEELHPGRFGCCCSAVCLCCHRVLCSQIRTHEEVLTHC</sequence>
<accession>R7TLM8</accession>
<dbReference type="InterPro" id="IPR006581">
    <property type="entry name" value="VPS10"/>
</dbReference>
<keyword evidence="2" id="KW-0325">Glycoprotein</keyword>
<dbReference type="SMART" id="SM00602">
    <property type="entry name" value="VPS10"/>
    <property type="match status" value="1"/>
</dbReference>
<dbReference type="SUPFAM" id="SSF110296">
    <property type="entry name" value="Oligoxyloglucan reducing end-specific cellobiohydrolase"/>
    <property type="match status" value="1"/>
</dbReference>
<reference evidence="6" key="1">
    <citation type="submission" date="2012-12" db="EMBL/GenBank/DDBJ databases">
        <authorList>
            <person name="Hellsten U."/>
            <person name="Grimwood J."/>
            <person name="Chapman J.A."/>
            <person name="Shapiro H."/>
            <person name="Aerts A."/>
            <person name="Otillar R.P."/>
            <person name="Terry A.Y."/>
            <person name="Boore J.L."/>
            <person name="Simakov O."/>
            <person name="Marletaz F."/>
            <person name="Cho S.-J."/>
            <person name="Edsinger-Gonzales E."/>
            <person name="Havlak P."/>
            <person name="Kuo D.-H."/>
            <person name="Larsson T."/>
            <person name="Lv J."/>
            <person name="Arendt D."/>
            <person name="Savage R."/>
            <person name="Osoegawa K."/>
            <person name="de Jong P."/>
            <person name="Lindberg D.R."/>
            <person name="Seaver E.C."/>
            <person name="Weisblat D.A."/>
            <person name="Putnam N.H."/>
            <person name="Grigoriev I.V."/>
            <person name="Rokhsar D.S."/>
        </authorList>
    </citation>
    <scope>NUCLEOTIDE SEQUENCE</scope>
    <source>
        <strain evidence="6">I ESC-2004</strain>
    </source>
</reference>